<name>A0A0S2DJ41_LYSEN</name>
<evidence type="ECO:0000313" key="1">
    <source>
        <dbReference type="EMBL" id="ALN58678.1"/>
    </source>
</evidence>
<reference evidence="1 2" key="1">
    <citation type="submission" date="2015-11" db="EMBL/GenBank/DDBJ databases">
        <title>Genome sequences of Lysobacter enzymogenes strain C3 and Lysobacter antibioticus ATCC 29479.</title>
        <authorList>
            <person name="Kobayashi D.Y."/>
        </authorList>
    </citation>
    <scope>NUCLEOTIDE SEQUENCE [LARGE SCALE GENOMIC DNA]</scope>
    <source>
        <strain evidence="1 2">C3</strain>
    </source>
</reference>
<dbReference type="STRING" id="69.GLE_3332"/>
<proteinExistence type="predicted"/>
<protein>
    <submittedName>
        <fullName evidence="1">Uncharacterized protein</fullName>
    </submittedName>
</protein>
<sequence length="160" mass="16943">MEEKSSPAFGIEPEYDADTASPLLAATAPAPLPAGAIVVGRVARVDADKTVWVAHAALPGRIQPARCAIEVHEEYAGREVVLAFEHCDPRRPIVLGLVWQPEAAAPLERVEICAGQEVVVRCGEASVTLTADGKILLRGAYISSHAKGTNRLKGGSVRMN</sequence>
<dbReference type="Pfam" id="PF20093">
    <property type="entry name" value="DUF6484"/>
    <property type="match status" value="1"/>
</dbReference>
<gene>
    <name evidence="1" type="ORF">GLE_3332</name>
</gene>
<dbReference type="EMBL" id="CP013140">
    <property type="protein sequence ID" value="ALN58678.1"/>
    <property type="molecule type" value="Genomic_DNA"/>
</dbReference>
<accession>A0A0S2DJ41</accession>
<dbReference type="InterPro" id="IPR045506">
    <property type="entry name" value="DUF6484"/>
</dbReference>
<dbReference type="AlphaFoldDB" id="A0A0S2DJ41"/>
<organism evidence="1 2">
    <name type="scientific">Lysobacter enzymogenes</name>
    <dbReference type="NCBI Taxonomy" id="69"/>
    <lineage>
        <taxon>Bacteria</taxon>
        <taxon>Pseudomonadati</taxon>
        <taxon>Pseudomonadota</taxon>
        <taxon>Gammaproteobacteria</taxon>
        <taxon>Lysobacterales</taxon>
        <taxon>Lysobacteraceae</taxon>
        <taxon>Lysobacter</taxon>
    </lineage>
</organism>
<evidence type="ECO:0000313" key="2">
    <source>
        <dbReference type="Proteomes" id="UP000061569"/>
    </source>
</evidence>
<dbReference type="OrthoDB" id="9762420at2"/>
<dbReference type="PATRIC" id="fig|69.6.peg.3282"/>
<dbReference type="Proteomes" id="UP000061569">
    <property type="component" value="Chromosome"/>
</dbReference>
<dbReference type="KEGG" id="lez:GLE_3332"/>